<evidence type="ECO:0000313" key="2">
    <source>
        <dbReference type="EMBL" id="VDN36088.1"/>
    </source>
</evidence>
<dbReference type="InterPro" id="IPR002018">
    <property type="entry name" value="CarbesteraseB"/>
</dbReference>
<proteinExistence type="predicted"/>
<feature type="domain" description="Carboxylesterase type B" evidence="1">
    <location>
        <begin position="5"/>
        <end position="102"/>
    </location>
</feature>
<dbReference type="OrthoDB" id="5854651at2759"/>
<dbReference type="PANTHER" id="PTHR44590">
    <property type="entry name" value="CARBOXYLIC ESTER HYDROLASE-RELATED"/>
    <property type="match status" value="1"/>
</dbReference>
<reference evidence="2 3" key="1">
    <citation type="submission" date="2018-11" db="EMBL/GenBank/DDBJ databases">
        <authorList>
            <consortium name="Pathogen Informatics"/>
        </authorList>
    </citation>
    <scope>NUCLEOTIDE SEQUENCE [LARGE SCALE GENOMIC DNA]</scope>
</reference>
<dbReference type="SUPFAM" id="SSF53474">
    <property type="entry name" value="alpha/beta-Hydrolases"/>
    <property type="match status" value="1"/>
</dbReference>
<sequence length="102" mass="11834">MCLQNNQIVIQFLSDVSFNVASVDGILARRKAGWKMYAYSFDHYNDAIWNSTVPKRLRGSPHVNEYPYIFGLYVFGNFEMDEKERIVADVIQQSFINFVKTG</sequence>
<dbReference type="PANTHER" id="PTHR44590:SF3">
    <property type="entry name" value="CARBOXYLESTERASE TYPE B DOMAIN-CONTAINING PROTEIN"/>
    <property type="match status" value="1"/>
</dbReference>
<gene>
    <name evidence="2" type="ORF">CGOC_LOCUS13114</name>
</gene>
<evidence type="ECO:0000259" key="1">
    <source>
        <dbReference type="Pfam" id="PF00135"/>
    </source>
</evidence>
<dbReference type="Proteomes" id="UP000271889">
    <property type="component" value="Unassembled WGS sequence"/>
</dbReference>
<accession>A0A3P7NKH7</accession>
<dbReference type="Pfam" id="PF00135">
    <property type="entry name" value="COesterase"/>
    <property type="match status" value="1"/>
</dbReference>
<name>A0A3P7NKH7_CYLGO</name>
<dbReference type="EMBL" id="UYRV01128413">
    <property type="protein sequence ID" value="VDN36088.1"/>
    <property type="molecule type" value="Genomic_DNA"/>
</dbReference>
<dbReference type="Gene3D" id="3.40.50.1820">
    <property type="entry name" value="alpha/beta hydrolase"/>
    <property type="match status" value="1"/>
</dbReference>
<evidence type="ECO:0000313" key="3">
    <source>
        <dbReference type="Proteomes" id="UP000271889"/>
    </source>
</evidence>
<protein>
    <recommendedName>
        <fullName evidence="1">Carboxylesterase type B domain-containing protein</fullName>
    </recommendedName>
</protein>
<keyword evidence="3" id="KW-1185">Reference proteome</keyword>
<organism evidence="2 3">
    <name type="scientific">Cylicostephanus goldi</name>
    <name type="common">Nematode worm</name>
    <dbReference type="NCBI Taxonomy" id="71465"/>
    <lineage>
        <taxon>Eukaryota</taxon>
        <taxon>Metazoa</taxon>
        <taxon>Ecdysozoa</taxon>
        <taxon>Nematoda</taxon>
        <taxon>Chromadorea</taxon>
        <taxon>Rhabditida</taxon>
        <taxon>Rhabditina</taxon>
        <taxon>Rhabditomorpha</taxon>
        <taxon>Strongyloidea</taxon>
        <taxon>Strongylidae</taxon>
        <taxon>Cylicostephanus</taxon>
    </lineage>
</organism>
<dbReference type="InterPro" id="IPR029058">
    <property type="entry name" value="AB_hydrolase_fold"/>
</dbReference>
<dbReference type="AlphaFoldDB" id="A0A3P7NKH7"/>